<sequence length="437" mass="50233">MRAIDAETIELVETERINFPNFIHKKVLNKNLLIAPEYPTWIVLDDDEYDMFRILCEHTIEESLAIYRKNIHAQDPYSIRMSVLEKIFNNNFYREGFAQTQNEEIMDNIQKSIHINVINDCNMRCKHCFINAGRVKKQQIDIENILAKVRDITIINGYTSVTISGGEPLLHKNIFSLLEGLRGHKVSLFTNGILINESIIDKLQPLVSNIQISMEGISAEKYEQNRGYGNYKKVLQAINLIKAKNIPLYLAVTILPDTLLDIEENLVDFVKMLDYKNMQIRLNNEIEMSGAALHELDLRNYDMQHSNIVVFNLMKKLGKLGFAVESSKVKNIRFKNCGIGTSIVIDSDGKIYPCSYFSSYHIPYTASAKHIIKEFNTINNNTSIEHIEKCKDCELKYICSGGCKINNLVKNKNMIFTSCNDDFKQKQLEKLVNSELL</sequence>
<accession>A0A1Q2LGF4</accession>
<gene>
    <name evidence="7" type="ORF">XJ32_04700</name>
</gene>
<dbReference type="CDD" id="cd01335">
    <property type="entry name" value="Radical_SAM"/>
    <property type="match status" value="1"/>
</dbReference>
<evidence type="ECO:0000256" key="5">
    <source>
        <dbReference type="ARBA" id="ARBA00023014"/>
    </source>
</evidence>
<evidence type="ECO:0000313" key="7">
    <source>
        <dbReference type="EMBL" id="AQQ59508.1"/>
    </source>
</evidence>
<dbReference type="KEGG" id="hbl:XJ32_04700"/>
<feature type="domain" description="Radical SAM core" evidence="6">
    <location>
        <begin position="115"/>
        <end position="264"/>
    </location>
</feature>
<reference evidence="7 8" key="1">
    <citation type="submission" date="2017-02" db="EMBL/GenBank/DDBJ databases">
        <title>Whole genome sequencing of Helicobacter bilis strain AAQJH.</title>
        <authorList>
            <person name="Conlan S."/>
            <person name="Thomas P.J."/>
            <person name="Mullikin J."/>
            <person name="Palmore T.N."/>
            <person name="Frank K.M."/>
            <person name="Segre J.A."/>
        </authorList>
    </citation>
    <scope>NUCLEOTIDE SEQUENCE [LARGE SCALE GENOMIC DNA]</scope>
    <source>
        <strain evidence="7 8">AAQJH</strain>
    </source>
</reference>
<proteinExistence type="predicted"/>
<dbReference type="InterPro" id="IPR050377">
    <property type="entry name" value="Radical_SAM_PqqE_MftC-like"/>
</dbReference>
<dbReference type="NCBIfam" id="TIGR04085">
    <property type="entry name" value="rSAM_more_4Fe4S"/>
    <property type="match status" value="1"/>
</dbReference>
<dbReference type="InterPro" id="IPR007197">
    <property type="entry name" value="rSAM"/>
</dbReference>
<keyword evidence="5" id="KW-0411">Iron-sulfur</keyword>
<keyword evidence="2" id="KW-0949">S-adenosyl-L-methionine</keyword>
<dbReference type="RefSeq" id="WP_077388511.1">
    <property type="nucleotide sequence ID" value="NZ_CP019645.1"/>
</dbReference>
<dbReference type="PANTHER" id="PTHR11228">
    <property type="entry name" value="RADICAL SAM DOMAIN PROTEIN"/>
    <property type="match status" value="1"/>
</dbReference>
<dbReference type="InterPro" id="IPR013785">
    <property type="entry name" value="Aldolase_TIM"/>
</dbReference>
<dbReference type="Proteomes" id="UP000188298">
    <property type="component" value="Chromosome"/>
</dbReference>
<dbReference type="Gene3D" id="3.20.20.70">
    <property type="entry name" value="Aldolase class I"/>
    <property type="match status" value="1"/>
</dbReference>
<dbReference type="GO" id="GO:0003824">
    <property type="term" value="F:catalytic activity"/>
    <property type="evidence" value="ECO:0007669"/>
    <property type="project" value="InterPro"/>
</dbReference>
<comment type="cofactor">
    <cofactor evidence="1">
        <name>[4Fe-4S] cluster</name>
        <dbReference type="ChEBI" id="CHEBI:49883"/>
    </cofactor>
</comment>
<evidence type="ECO:0000256" key="1">
    <source>
        <dbReference type="ARBA" id="ARBA00001966"/>
    </source>
</evidence>
<evidence type="ECO:0000259" key="6">
    <source>
        <dbReference type="Pfam" id="PF04055"/>
    </source>
</evidence>
<dbReference type="SFLD" id="SFLDS00029">
    <property type="entry name" value="Radical_SAM"/>
    <property type="match status" value="1"/>
</dbReference>
<dbReference type="GO" id="GO:0051536">
    <property type="term" value="F:iron-sulfur cluster binding"/>
    <property type="evidence" value="ECO:0007669"/>
    <property type="project" value="UniProtKB-KW"/>
</dbReference>
<keyword evidence="3" id="KW-0479">Metal-binding</keyword>
<protein>
    <recommendedName>
        <fullName evidence="6">Radical SAM core domain-containing protein</fullName>
    </recommendedName>
</protein>
<dbReference type="AlphaFoldDB" id="A0A1Q2LGF4"/>
<dbReference type="SUPFAM" id="SSF102114">
    <property type="entry name" value="Radical SAM enzymes"/>
    <property type="match status" value="1"/>
</dbReference>
<evidence type="ECO:0000313" key="8">
    <source>
        <dbReference type="Proteomes" id="UP000188298"/>
    </source>
</evidence>
<dbReference type="Pfam" id="PF04055">
    <property type="entry name" value="Radical_SAM"/>
    <property type="match status" value="1"/>
</dbReference>
<evidence type="ECO:0000256" key="4">
    <source>
        <dbReference type="ARBA" id="ARBA00023004"/>
    </source>
</evidence>
<dbReference type="EMBL" id="CP019645">
    <property type="protein sequence ID" value="AQQ59508.1"/>
    <property type="molecule type" value="Genomic_DNA"/>
</dbReference>
<name>A0A1Q2LGF4_9HELI</name>
<dbReference type="InterPro" id="IPR058240">
    <property type="entry name" value="rSAM_sf"/>
</dbReference>
<dbReference type="PANTHER" id="PTHR11228:SF7">
    <property type="entry name" value="PQQA PEPTIDE CYCLASE"/>
    <property type="match status" value="1"/>
</dbReference>
<dbReference type="SFLD" id="SFLDG01067">
    <property type="entry name" value="SPASM/twitch_domain_containing"/>
    <property type="match status" value="1"/>
</dbReference>
<evidence type="ECO:0000256" key="2">
    <source>
        <dbReference type="ARBA" id="ARBA00022691"/>
    </source>
</evidence>
<keyword evidence="4" id="KW-0408">Iron</keyword>
<organism evidence="7 8">
    <name type="scientific">Helicobacter bilis</name>
    <dbReference type="NCBI Taxonomy" id="37372"/>
    <lineage>
        <taxon>Bacteria</taxon>
        <taxon>Pseudomonadati</taxon>
        <taxon>Campylobacterota</taxon>
        <taxon>Epsilonproteobacteria</taxon>
        <taxon>Campylobacterales</taxon>
        <taxon>Helicobacteraceae</taxon>
        <taxon>Helicobacter</taxon>
    </lineage>
</organism>
<evidence type="ECO:0000256" key="3">
    <source>
        <dbReference type="ARBA" id="ARBA00022723"/>
    </source>
</evidence>
<dbReference type="GO" id="GO:0046872">
    <property type="term" value="F:metal ion binding"/>
    <property type="evidence" value="ECO:0007669"/>
    <property type="project" value="UniProtKB-KW"/>
</dbReference>
<dbReference type="InterPro" id="IPR023885">
    <property type="entry name" value="4Fe4S-binding_SPASM_dom"/>
</dbReference>
<dbReference type="SFLD" id="SFLDG01386">
    <property type="entry name" value="main_SPASM_domain-containing"/>
    <property type="match status" value="1"/>
</dbReference>